<evidence type="ECO:0000256" key="4">
    <source>
        <dbReference type="ARBA" id="ARBA00022729"/>
    </source>
</evidence>
<comment type="similarity">
    <text evidence="2 6">Belongs to the bacterial solute-binding protein 3 family.</text>
</comment>
<feature type="chain" id="PRO_5017764014" evidence="7">
    <location>
        <begin position="24"/>
        <end position="258"/>
    </location>
</feature>
<keyword evidence="4 7" id="KW-0732">Signal</keyword>
<evidence type="ECO:0000313" key="9">
    <source>
        <dbReference type="EMBL" id="RED49183.1"/>
    </source>
</evidence>
<evidence type="ECO:0000313" key="10">
    <source>
        <dbReference type="Proteomes" id="UP000256845"/>
    </source>
</evidence>
<dbReference type="CDD" id="cd13703">
    <property type="entry name" value="PBP2_HisJ_LAO"/>
    <property type="match status" value="1"/>
</dbReference>
<dbReference type="Pfam" id="PF00497">
    <property type="entry name" value="SBP_bac_3"/>
    <property type="match status" value="1"/>
</dbReference>
<proteinExistence type="inferred from homology"/>
<evidence type="ECO:0000256" key="7">
    <source>
        <dbReference type="SAM" id="SignalP"/>
    </source>
</evidence>
<dbReference type="AlphaFoldDB" id="A0A3D9HIA3"/>
<reference evidence="9 10" key="1">
    <citation type="submission" date="2018-07" db="EMBL/GenBank/DDBJ databases">
        <title>Genomic Encyclopedia of Type Strains, Phase III (KMG-III): the genomes of soil and plant-associated and newly described type strains.</title>
        <authorList>
            <person name="Whitman W."/>
        </authorList>
    </citation>
    <scope>NUCLEOTIDE SEQUENCE [LARGE SCALE GENOMIC DNA]</scope>
    <source>
        <strain evidence="9 10">CECT 8488</strain>
    </source>
</reference>
<comment type="caution">
    <text evidence="9">The sequence shown here is derived from an EMBL/GenBank/DDBJ whole genome shotgun (WGS) entry which is preliminary data.</text>
</comment>
<organism evidence="9 10">
    <name type="scientific">Aestuariispira insulae</name>
    <dbReference type="NCBI Taxonomy" id="1461337"/>
    <lineage>
        <taxon>Bacteria</taxon>
        <taxon>Pseudomonadati</taxon>
        <taxon>Pseudomonadota</taxon>
        <taxon>Alphaproteobacteria</taxon>
        <taxon>Rhodospirillales</taxon>
        <taxon>Kiloniellaceae</taxon>
        <taxon>Aestuariispira</taxon>
    </lineage>
</organism>
<evidence type="ECO:0000256" key="2">
    <source>
        <dbReference type="ARBA" id="ARBA00010333"/>
    </source>
</evidence>
<dbReference type="EMBL" id="QRDW01000006">
    <property type="protein sequence ID" value="RED49183.1"/>
    <property type="molecule type" value="Genomic_DNA"/>
</dbReference>
<dbReference type="InterPro" id="IPR018313">
    <property type="entry name" value="SBP_3_CS"/>
</dbReference>
<dbReference type="OrthoDB" id="9807134at2"/>
<evidence type="ECO:0000259" key="8">
    <source>
        <dbReference type="SMART" id="SM00062"/>
    </source>
</evidence>
<evidence type="ECO:0000256" key="5">
    <source>
        <dbReference type="ARBA" id="ARBA00022764"/>
    </source>
</evidence>
<evidence type="ECO:0000256" key="3">
    <source>
        <dbReference type="ARBA" id="ARBA00022448"/>
    </source>
</evidence>
<evidence type="ECO:0000256" key="1">
    <source>
        <dbReference type="ARBA" id="ARBA00004418"/>
    </source>
</evidence>
<feature type="domain" description="Solute-binding protein family 3/N-terminal" evidence="8">
    <location>
        <begin position="27"/>
        <end position="254"/>
    </location>
</feature>
<gene>
    <name evidence="9" type="ORF">DFP90_106161</name>
</gene>
<dbReference type="Gene3D" id="3.40.190.10">
    <property type="entry name" value="Periplasmic binding protein-like II"/>
    <property type="match status" value="2"/>
</dbReference>
<dbReference type="PANTHER" id="PTHR35936:SF17">
    <property type="entry name" value="ARGININE-BINDING EXTRACELLULAR PROTEIN ARTP"/>
    <property type="match status" value="1"/>
</dbReference>
<dbReference type="NCBIfam" id="TIGR01096">
    <property type="entry name" value="3A0103s03R"/>
    <property type="match status" value="1"/>
</dbReference>
<dbReference type="SUPFAM" id="SSF53850">
    <property type="entry name" value="Periplasmic binding protein-like II"/>
    <property type="match status" value="1"/>
</dbReference>
<dbReference type="PROSITE" id="PS01039">
    <property type="entry name" value="SBP_BACTERIAL_3"/>
    <property type="match status" value="1"/>
</dbReference>
<keyword evidence="5" id="KW-0574">Periplasm</keyword>
<feature type="signal peptide" evidence="7">
    <location>
        <begin position="1"/>
        <end position="23"/>
    </location>
</feature>
<dbReference type="InterPro" id="IPR001638">
    <property type="entry name" value="Solute-binding_3/MltF_N"/>
</dbReference>
<sequence length="258" mass="28107">MFKKITMAAAGLAMTFAASSAMADGHMLKIGVEGAYPPFSEKTADGTLVGFDVDIAMALCEKMGKKCELVEQDWDGIIPNLLNKKYDAIIASMSITEERKKKVDFSEKYYNTPSRFVAKEGVDWADTNEGLAGKTVGVQRGTIQHDYLLAVYPDADVKPYGTAEEAYLDIEAGRLDAILVDSLAVDGGFLKTDAGKGFAFFGGDHSDPKYFGDGAGVAVRKGEEELRDAFTKAIQEIRADGTYEKINMKYFDFDIYGG</sequence>
<protein>
    <submittedName>
        <fullName evidence="9">Polar amino acid transport system substrate-binding protein/arginine/ornithine transport system substrate-binding protein</fullName>
    </submittedName>
</protein>
<dbReference type="Proteomes" id="UP000256845">
    <property type="component" value="Unassembled WGS sequence"/>
</dbReference>
<dbReference type="PANTHER" id="PTHR35936">
    <property type="entry name" value="MEMBRANE-BOUND LYTIC MUREIN TRANSGLYCOSYLASE F"/>
    <property type="match status" value="1"/>
</dbReference>
<name>A0A3D9HIA3_9PROT</name>
<dbReference type="RefSeq" id="WP_115937378.1">
    <property type="nucleotide sequence ID" value="NZ_QRDW01000006.1"/>
</dbReference>
<dbReference type="SMART" id="SM00062">
    <property type="entry name" value="PBPb"/>
    <property type="match status" value="1"/>
</dbReference>
<comment type="subcellular location">
    <subcellularLocation>
        <location evidence="1">Periplasm</location>
    </subcellularLocation>
</comment>
<dbReference type="GO" id="GO:0030288">
    <property type="term" value="C:outer membrane-bounded periplasmic space"/>
    <property type="evidence" value="ECO:0007669"/>
    <property type="project" value="InterPro"/>
</dbReference>
<evidence type="ECO:0000256" key="6">
    <source>
        <dbReference type="RuleBase" id="RU003744"/>
    </source>
</evidence>
<keyword evidence="3" id="KW-0813">Transport</keyword>
<keyword evidence="10" id="KW-1185">Reference proteome</keyword>
<accession>A0A3D9HIA3</accession>
<dbReference type="InterPro" id="IPR005768">
    <property type="entry name" value="Lys_Arg_Orn-bd"/>
</dbReference>